<dbReference type="AlphaFoldDB" id="A0A918QFQ5"/>
<evidence type="ECO:0000256" key="6">
    <source>
        <dbReference type="SAM" id="MobiDB-lite"/>
    </source>
</evidence>
<feature type="transmembrane region" description="Helical" evidence="7">
    <location>
        <begin position="384"/>
        <end position="409"/>
    </location>
</feature>
<feature type="transmembrane region" description="Helical" evidence="7">
    <location>
        <begin position="741"/>
        <end position="766"/>
    </location>
</feature>
<feature type="transmembrane region" description="Helical" evidence="7">
    <location>
        <begin position="778"/>
        <end position="804"/>
    </location>
</feature>
<comment type="caution">
    <text evidence="9">The sequence shown here is derived from an EMBL/GenBank/DDBJ whole genome shotgun (WGS) entry which is preliminary data.</text>
</comment>
<feature type="region of interest" description="Disordered" evidence="6">
    <location>
        <begin position="581"/>
        <end position="618"/>
    </location>
</feature>
<feature type="compositionally biased region" description="Gly residues" evidence="6">
    <location>
        <begin position="587"/>
        <end position="597"/>
    </location>
</feature>
<dbReference type="Pfam" id="PF02687">
    <property type="entry name" value="FtsX"/>
    <property type="match status" value="2"/>
</dbReference>
<dbReference type="PANTHER" id="PTHR30287">
    <property type="entry name" value="MEMBRANE COMPONENT OF PREDICTED ABC SUPERFAMILY METABOLITE UPTAKE TRANSPORTER"/>
    <property type="match status" value="1"/>
</dbReference>
<organism evidence="9 10">
    <name type="scientific">Streptomyces inusitatus</name>
    <dbReference type="NCBI Taxonomy" id="68221"/>
    <lineage>
        <taxon>Bacteria</taxon>
        <taxon>Bacillati</taxon>
        <taxon>Actinomycetota</taxon>
        <taxon>Actinomycetes</taxon>
        <taxon>Kitasatosporales</taxon>
        <taxon>Streptomycetaceae</taxon>
        <taxon>Streptomyces</taxon>
    </lineage>
</organism>
<feature type="domain" description="ABC3 transporter permease C-terminal" evidence="8">
    <location>
        <begin position="699"/>
        <end position="805"/>
    </location>
</feature>
<feature type="transmembrane region" description="Helical" evidence="7">
    <location>
        <begin position="313"/>
        <end position="334"/>
    </location>
</feature>
<evidence type="ECO:0000256" key="1">
    <source>
        <dbReference type="ARBA" id="ARBA00004651"/>
    </source>
</evidence>
<feature type="transmembrane region" description="Helical" evidence="7">
    <location>
        <begin position="271"/>
        <end position="293"/>
    </location>
</feature>
<keyword evidence="2" id="KW-1003">Cell membrane</keyword>
<evidence type="ECO:0000256" key="2">
    <source>
        <dbReference type="ARBA" id="ARBA00022475"/>
    </source>
</evidence>
<dbReference type="InterPro" id="IPR038766">
    <property type="entry name" value="Membrane_comp_ABC_pdt"/>
</dbReference>
<comment type="subcellular location">
    <subcellularLocation>
        <location evidence="1">Cell membrane</location>
        <topology evidence="1">Multi-pass membrane protein</topology>
    </subcellularLocation>
</comment>
<dbReference type="InterPro" id="IPR003838">
    <property type="entry name" value="ABC3_permease_C"/>
</dbReference>
<keyword evidence="4 7" id="KW-1133">Transmembrane helix</keyword>
<evidence type="ECO:0000313" key="10">
    <source>
        <dbReference type="Proteomes" id="UP000630936"/>
    </source>
</evidence>
<evidence type="ECO:0000256" key="5">
    <source>
        <dbReference type="ARBA" id="ARBA00023136"/>
    </source>
</evidence>
<reference evidence="9" key="2">
    <citation type="submission" date="2020-09" db="EMBL/GenBank/DDBJ databases">
        <authorList>
            <person name="Sun Q."/>
            <person name="Ohkuma M."/>
        </authorList>
    </citation>
    <scope>NUCLEOTIDE SEQUENCE</scope>
    <source>
        <strain evidence="9">JCM 4988</strain>
    </source>
</reference>
<feature type="transmembrane region" description="Helical" evidence="7">
    <location>
        <begin position="355"/>
        <end position="372"/>
    </location>
</feature>
<evidence type="ECO:0000313" key="9">
    <source>
        <dbReference type="EMBL" id="GGZ41970.1"/>
    </source>
</evidence>
<evidence type="ECO:0000256" key="7">
    <source>
        <dbReference type="SAM" id="Phobius"/>
    </source>
</evidence>
<feature type="domain" description="ABC3 transporter permease C-terminal" evidence="8">
    <location>
        <begin position="222"/>
        <end position="335"/>
    </location>
</feature>
<feature type="transmembrane region" description="Helical" evidence="7">
    <location>
        <begin position="215"/>
        <end position="239"/>
    </location>
</feature>
<accession>A0A918QFQ5</accession>
<name>A0A918QFQ5_9ACTN</name>
<feature type="transmembrane region" description="Helical" evidence="7">
    <location>
        <begin position="440"/>
        <end position="461"/>
    </location>
</feature>
<dbReference type="PANTHER" id="PTHR30287:SF2">
    <property type="entry name" value="BLL1001 PROTEIN"/>
    <property type="match status" value="1"/>
</dbReference>
<dbReference type="RefSeq" id="WP_190124536.1">
    <property type="nucleotide sequence ID" value="NZ_BMWG01000013.1"/>
</dbReference>
<evidence type="ECO:0000256" key="3">
    <source>
        <dbReference type="ARBA" id="ARBA00022692"/>
    </source>
</evidence>
<keyword evidence="10" id="KW-1185">Reference proteome</keyword>
<sequence>MTLLNEADAITPPVREELGPLRSRLRDIGLGIRFGAFGGREGWIRNALTATGVGLGVALLLMAASLPQIMSAREDRLHARTQNWETATERIERSDSTVVWLNVSTEYRDNVIGGRLLRADGDRPALPPGVDRMPGPGEMLVSPALADLLASPDGSSLADGRLDYRVVGVIGEAGLIDPGERFFYAGSSTLTAESGGERSDGYGRSRMAMGPVDPMLTALATLISVVLLAPVAVFIGTSVRFCGDRRDGRLAALRLIGADSRTIRRIAVGESLFGSALGLAVGVATFAVARLFAGSVRIWGLSAFPSDVVPAPALGGLILLAVPVVSVVVTLVTLRSVLIEPLGVVRRSAPRRRRLWWRLVLPSAGVLVLLTAERTVTPGYTTGIVHPLPLAGGAILVLLGVTALFPWVVDAVVSRLRGGPVSWQLAVRGLQLRGGSAGRAVSGILVAVAGAIALQMVFAGMHDASRQSVGNSPMWGRVDISAGYPSSELAARMNHELRRTPGVSEAIGFVRSWVRPSARPADQPPHVSEEQWPAASLVVADCPVLRKLARIGACADGDTFIVNNSWSQSETDWLERAARDGDRLTLSGGGPRTGPGAGAEPDAWRLPSGTRTVKAPPGSGVSWEYEGIYATPGALDPARLTEGATTALVTSDENVPHAHDHIRDTASRLDPMLQVWTVRMPERDQKYASIHNGLLAGATGTMALIAVSMLVSQIEQLRERRRLLPVLVAFGTRRSTLARSLLWQTALPVALGTVVAVAGGLVLGVVMLRLTGKPMVDWWMFLPVSATAVGVILLVTVLSLPALWRMMRPDGLRTE</sequence>
<dbReference type="GO" id="GO:0005886">
    <property type="term" value="C:plasma membrane"/>
    <property type="evidence" value="ECO:0007669"/>
    <property type="project" value="UniProtKB-SubCell"/>
</dbReference>
<keyword evidence="3 7" id="KW-0812">Transmembrane</keyword>
<evidence type="ECO:0000256" key="4">
    <source>
        <dbReference type="ARBA" id="ARBA00022989"/>
    </source>
</evidence>
<gene>
    <name evidence="9" type="ORF">GCM10010387_40280</name>
</gene>
<dbReference type="Proteomes" id="UP000630936">
    <property type="component" value="Unassembled WGS sequence"/>
</dbReference>
<feature type="transmembrane region" description="Helical" evidence="7">
    <location>
        <begin position="47"/>
        <end position="66"/>
    </location>
</feature>
<dbReference type="EMBL" id="BMWG01000013">
    <property type="protein sequence ID" value="GGZ41970.1"/>
    <property type="molecule type" value="Genomic_DNA"/>
</dbReference>
<keyword evidence="5 7" id="KW-0472">Membrane</keyword>
<protein>
    <submittedName>
        <fullName evidence="9">Membrane protein</fullName>
    </submittedName>
</protein>
<proteinExistence type="predicted"/>
<evidence type="ECO:0000259" key="8">
    <source>
        <dbReference type="Pfam" id="PF02687"/>
    </source>
</evidence>
<feature type="transmembrane region" description="Helical" evidence="7">
    <location>
        <begin position="693"/>
        <end position="712"/>
    </location>
</feature>
<reference evidence="9" key="1">
    <citation type="journal article" date="2014" name="Int. J. Syst. Evol. Microbiol.">
        <title>Complete genome sequence of Corynebacterium casei LMG S-19264T (=DSM 44701T), isolated from a smear-ripened cheese.</title>
        <authorList>
            <consortium name="US DOE Joint Genome Institute (JGI-PGF)"/>
            <person name="Walter F."/>
            <person name="Albersmeier A."/>
            <person name="Kalinowski J."/>
            <person name="Ruckert C."/>
        </authorList>
    </citation>
    <scope>NUCLEOTIDE SEQUENCE</scope>
    <source>
        <strain evidence="9">JCM 4988</strain>
    </source>
</reference>